<keyword evidence="5" id="KW-1185">Reference proteome</keyword>
<organism evidence="4 5">
    <name type="scientific">Aphanomyces invadans</name>
    <dbReference type="NCBI Taxonomy" id="157072"/>
    <lineage>
        <taxon>Eukaryota</taxon>
        <taxon>Sar</taxon>
        <taxon>Stramenopiles</taxon>
        <taxon>Oomycota</taxon>
        <taxon>Saprolegniomycetes</taxon>
        <taxon>Saprolegniales</taxon>
        <taxon>Verrucalvaceae</taxon>
        <taxon>Aphanomyces</taxon>
    </lineage>
</organism>
<sequence length="460" mass="50328">SPHRRQPRNQLLLRHLRQPRPPLLLLPLNRLPLLRRRLLLLPPQSLRLRQRQHQLPHQRLLELPLQHRCLLLPLHQLGLPHRHQQLLPLQRRHLLPCQHQLALLRQRRHLLPCQHQLALLRLRLRLHLSQHRLGPPLLRRRLLLLQHQLELQLGPLLARLDYNGGTCWLKNKVGAKTRSPGLRAAIVVADPPTPTPSPTPGCGGIEEDTDYFGNDIASTDYNGGTCWLKNKIGAKTRSPGLRAAIVVADPPTPTPSPTPGCSGIEENTDYPGNDIASTDYNGGTCWLKNKIGAKTHSPGLRAAIVVADPPTPTPTPAPGCSGIEDNTDYYGYDLASTSQASADKCCGDCEATAGCKLFVWTDYNGGTCWLKHQVGPKSFLAGAKAAVRNTACSPLVQDVDYFGNDITTSSQSNASGCCADCKATAGCKAYSWSDYNGGTCWLKSAKGVAIPRPGIVSGTI</sequence>
<dbReference type="EMBL" id="QUSY01002331">
    <property type="protein sequence ID" value="RHY21627.1"/>
    <property type="molecule type" value="Genomic_DNA"/>
</dbReference>
<evidence type="ECO:0000313" key="4">
    <source>
        <dbReference type="EMBL" id="RHY21627.1"/>
    </source>
</evidence>
<evidence type="ECO:0000256" key="1">
    <source>
        <dbReference type="ARBA" id="ARBA00022737"/>
    </source>
</evidence>
<evidence type="ECO:0000259" key="3">
    <source>
        <dbReference type="PROSITE" id="PS50948"/>
    </source>
</evidence>
<dbReference type="GO" id="GO:0006508">
    <property type="term" value="P:proteolysis"/>
    <property type="evidence" value="ECO:0007669"/>
    <property type="project" value="InterPro"/>
</dbReference>
<dbReference type="GO" id="GO:0005576">
    <property type="term" value="C:extracellular region"/>
    <property type="evidence" value="ECO:0007669"/>
    <property type="project" value="InterPro"/>
</dbReference>
<dbReference type="Proteomes" id="UP000285060">
    <property type="component" value="Unassembled WGS sequence"/>
</dbReference>
<name>A0A3R7CTQ5_9STRA</name>
<dbReference type="AlphaFoldDB" id="A0A3R7CTQ5"/>
<feature type="non-terminal residue" evidence="4">
    <location>
        <position position="1"/>
    </location>
</feature>
<evidence type="ECO:0000256" key="2">
    <source>
        <dbReference type="ARBA" id="ARBA00023157"/>
    </source>
</evidence>
<dbReference type="PANTHER" id="PTHR33946:SF4">
    <property type="entry name" value="COAGULATION FACTOR XI"/>
    <property type="match status" value="1"/>
</dbReference>
<protein>
    <recommendedName>
        <fullName evidence="3">Apple domain-containing protein</fullName>
    </recommendedName>
</protein>
<dbReference type="VEuPathDB" id="FungiDB:H310_14877"/>
<keyword evidence="2" id="KW-1015">Disulfide bond</keyword>
<proteinExistence type="predicted"/>
<feature type="domain" description="Apple" evidence="3">
    <location>
        <begin position="392"/>
        <end position="460"/>
    </location>
</feature>
<dbReference type="CDD" id="cd01100">
    <property type="entry name" value="APPLE_Factor_XI_like"/>
    <property type="match status" value="1"/>
</dbReference>
<gene>
    <name evidence="4" type="ORF">DYB32_009758</name>
</gene>
<reference evidence="4 5" key="1">
    <citation type="submission" date="2018-08" db="EMBL/GenBank/DDBJ databases">
        <title>Aphanomyces genome sequencing and annotation.</title>
        <authorList>
            <person name="Minardi D."/>
            <person name="Oidtmann B."/>
            <person name="Van Der Giezen M."/>
            <person name="Studholme D.J."/>
        </authorList>
    </citation>
    <scope>NUCLEOTIDE SEQUENCE [LARGE SCALE GENOMIC DNA]</scope>
    <source>
        <strain evidence="4 5">NJM0002</strain>
    </source>
</reference>
<dbReference type="PANTHER" id="PTHR33946">
    <property type="match status" value="1"/>
</dbReference>
<dbReference type="VEuPathDB" id="FungiDB:H310_14885"/>
<evidence type="ECO:0000313" key="5">
    <source>
        <dbReference type="Proteomes" id="UP000285060"/>
    </source>
</evidence>
<dbReference type="Gene3D" id="3.50.4.10">
    <property type="entry name" value="Hepatocyte Growth Factor"/>
    <property type="match status" value="2"/>
</dbReference>
<dbReference type="Pfam" id="PF14295">
    <property type="entry name" value="PAN_4"/>
    <property type="match status" value="2"/>
</dbReference>
<dbReference type="InterPro" id="IPR003609">
    <property type="entry name" value="Pan_app"/>
</dbReference>
<comment type="caution">
    <text evidence="4">The sequence shown here is derived from an EMBL/GenBank/DDBJ whole genome shotgun (WGS) entry which is preliminary data.</text>
</comment>
<accession>A0A3R7CTQ5</accession>
<keyword evidence="1" id="KW-0677">Repeat</keyword>
<dbReference type="InterPro" id="IPR000177">
    <property type="entry name" value="Apple"/>
</dbReference>
<dbReference type="SMART" id="SM00223">
    <property type="entry name" value="APPLE"/>
    <property type="match status" value="1"/>
</dbReference>
<dbReference type="PROSITE" id="PS50948">
    <property type="entry name" value="PAN"/>
    <property type="match status" value="1"/>
</dbReference>